<organism evidence="1 2">
    <name type="scientific">Citrus x changshan-huyou</name>
    <dbReference type="NCBI Taxonomy" id="2935761"/>
    <lineage>
        <taxon>Eukaryota</taxon>
        <taxon>Viridiplantae</taxon>
        <taxon>Streptophyta</taxon>
        <taxon>Embryophyta</taxon>
        <taxon>Tracheophyta</taxon>
        <taxon>Spermatophyta</taxon>
        <taxon>Magnoliopsida</taxon>
        <taxon>eudicotyledons</taxon>
        <taxon>Gunneridae</taxon>
        <taxon>Pentapetalae</taxon>
        <taxon>rosids</taxon>
        <taxon>malvids</taxon>
        <taxon>Sapindales</taxon>
        <taxon>Rutaceae</taxon>
        <taxon>Aurantioideae</taxon>
        <taxon>Citrus</taxon>
    </lineage>
</organism>
<dbReference type="AlphaFoldDB" id="A0AAP0MW72"/>
<dbReference type="Proteomes" id="UP001428341">
    <property type="component" value="Unassembled WGS sequence"/>
</dbReference>
<proteinExistence type="predicted"/>
<reference evidence="1 2" key="1">
    <citation type="submission" date="2024-05" db="EMBL/GenBank/DDBJ databases">
        <title>Haplotype-resolved chromosome-level genome assembly of Huyou (Citrus changshanensis).</title>
        <authorList>
            <person name="Miao C."/>
            <person name="Chen W."/>
            <person name="Wu Y."/>
            <person name="Wang L."/>
            <person name="Zhao S."/>
            <person name="Grierson D."/>
            <person name="Xu C."/>
            <person name="Chen K."/>
        </authorList>
    </citation>
    <scope>NUCLEOTIDE SEQUENCE [LARGE SCALE GENOMIC DNA]</scope>
    <source>
        <strain evidence="1">01-14</strain>
        <tissue evidence="1">Leaf</tissue>
    </source>
</reference>
<gene>
    <name evidence="1" type="ORF">WN944_021071</name>
</gene>
<keyword evidence="2" id="KW-1185">Reference proteome</keyword>
<protein>
    <submittedName>
        <fullName evidence="1">Uncharacterized protein</fullName>
    </submittedName>
</protein>
<accession>A0AAP0MW72</accession>
<comment type="caution">
    <text evidence="1">The sequence shown here is derived from an EMBL/GenBank/DDBJ whole genome shotgun (WGS) entry which is preliminary data.</text>
</comment>
<dbReference type="EMBL" id="JBCGBO010000001">
    <property type="protein sequence ID" value="KAK9228123.1"/>
    <property type="molecule type" value="Genomic_DNA"/>
</dbReference>
<evidence type="ECO:0000313" key="1">
    <source>
        <dbReference type="EMBL" id="KAK9228123.1"/>
    </source>
</evidence>
<sequence length="98" mass="11531">MVIDSRPTQLKHISRFHEPRQPTKTVKACLLVYLDKATVPWASLCVKGFETVVHVPMGVFDYSIPENEPRNSNRDHFCNRYLCLKCPWYYEITRLCTK</sequence>
<name>A0AAP0MW72_9ROSI</name>
<evidence type="ECO:0000313" key="2">
    <source>
        <dbReference type="Proteomes" id="UP001428341"/>
    </source>
</evidence>